<keyword evidence="13" id="KW-0547">Nucleotide-binding</keyword>
<dbReference type="GO" id="GO:0046872">
    <property type="term" value="F:metal ion binding"/>
    <property type="evidence" value="ECO:0007669"/>
    <property type="project" value="UniProtKB-KW"/>
</dbReference>
<dbReference type="Gene3D" id="3.40.50.300">
    <property type="entry name" value="P-loop containing nucleotide triphosphate hydrolases"/>
    <property type="match status" value="1"/>
</dbReference>
<protein>
    <recommendedName>
        <fullName evidence="6">Replication-associated protein</fullName>
    </recommendedName>
    <alternativeName>
        <fullName evidence="21">ATP-dependent helicase Rep</fullName>
    </alternativeName>
    <alternativeName>
        <fullName evidence="22">RepP</fullName>
    </alternativeName>
</protein>
<organism evidence="25">
    <name type="scientific">Culex circovirus-like virus</name>
    <dbReference type="NCBI Taxonomy" id="2304514"/>
    <lineage>
        <taxon>Viruses</taxon>
        <taxon>Monodnaviria</taxon>
        <taxon>Shotokuvirae</taxon>
        <taxon>Cressdnaviricota</taxon>
        <taxon>Arfiviricetes</taxon>
        <taxon>Cirlivirales</taxon>
        <taxon>Circoviridae</taxon>
        <taxon>Circovirus</taxon>
        <taxon>Circovirus mossi</taxon>
    </lineage>
</organism>
<evidence type="ECO:0000256" key="22">
    <source>
        <dbReference type="ARBA" id="ARBA00032243"/>
    </source>
</evidence>
<evidence type="ECO:0000256" key="16">
    <source>
        <dbReference type="ARBA" id="ARBA00022806"/>
    </source>
</evidence>
<evidence type="ECO:0000256" key="23">
    <source>
        <dbReference type="ARBA" id="ARBA00049360"/>
    </source>
</evidence>
<dbReference type="GO" id="GO:0004519">
    <property type="term" value="F:endonuclease activity"/>
    <property type="evidence" value="ECO:0007669"/>
    <property type="project" value="UniProtKB-KW"/>
</dbReference>
<sequence length="295" mass="34296">MSQIQFVCFTYNNYPEEKYGELLEWDEWRYVVIGKEVGESGTPHLQGYGELKKRKRFDALKRKWPAVHWEQRRANRDTAAAYCKKEGRYEERGVLPENASAKSSKEAVARVKRGESMRSIMDDPPNLSGIRVCQLWLSYCEPKRNFKSEVHWIYGPSGSGKTRLAATEAGDDSYWHDGTKWFDGYDAHENMVLDDFRAGNMKFNFLLKMLDRYPLRLECKGGYRQLLSKKIMITSIKHPRECYQQCEQDEPMQQLLHIITVQCSVPVLRVQNCASITTIFAHCTNAQLSHLLYTT</sequence>
<evidence type="ECO:0000256" key="4">
    <source>
        <dbReference type="ARBA" id="ARBA00008545"/>
    </source>
</evidence>
<evidence type="ECO:0000256" key="2">
    <source>
        <dbReference type="ARBA" id="ARBA00001946"/>
    </source>
</evidence>
<evidence type="ECO:0000256" key="19">
    <source>
        <dbReference type="ARBA" id="ARBA00023125"/>
    </source>
</evidence>
<dbReference type="Pfam" id="PF00910">
    <property type="entry name" value="RNA_helicase"/>
    <property type="match status" value="1"/>
</dbReference>
<dbReference type="Pfam" id="PF02407">
    <property type="entry name" value="Viral_Rep"/>
    <property type="match status" value="1"/>
</dbReference>
<evidence type="ECO:0000256" key="10">
    <source>
        <dbReference type="ARBA" id="ARBA00022705"/>
    </source>
</evidence>
<keyword evidence="12" id="KW-0479">Metal-binding</keyword>
<evidence type="ECO:0000256" key="5">
    <source>
        <dbReference type="ARBA" id="ARBA00011448"/>
    </source>
</evidence>
<proteinExistence type="inferred from homology"/>
<keyword evidence="15" id="KW-0378">Hydrolase</keyword>
<evidence type="ECO:0000256" key="18">
    <source>
        <dbReference type="ARBA" id="ARBA00023124"/>
    </source>
</evidence>
<dbReference type="GO" id="GO:0005524">
    <property type="term" value="F:ATP binding"/>
    <property type="evidence" value="ECO:0007669"/>
    <property type="project" value="UniProtKB-KW"/>
</dbReference>
<comment type="catalytic activity">
    <reaction evidence="23">
        <text>ATP + H2O = ADP + phosphate + H(+)</text>
        <dbReference type="Rhea" id="RHEA:13065"/>
        <dbReference type="ChEBI" id="CHEBI:15377"/>
        <dbReference type="ChEBI" id="CHEBI:15378"/>
        <dbReference type="ChEBI" id="CHEBI:30616"/>
        <dbReference type="ChEBI" id="CHEBI:43474"/>
        <dbReference type="ChEBI" id="CHEBI:456216"/>
    </reaction>
</comment>
<keyword evidence="14" id="KW-0255">Endonuclease</keyword>
<dbReference type="SUPFAM" id="SSF52540">
    <property type="entry name" value="P-loop containing nucleoside triphosphate hydrolases"/>
    <property type="match status" value="1"/>
</dbReference>
<dbReference type="InterPro" id="IPR027417">
    <property type="entry name" value="P-loop_NTPase"/>
</dbReference>
<keyword evidence="19" id="KW-0238">DNA-binding</keyword>
<dbReference type="EMBL" id="MH188040">
    <property type="protein sequence ID" value="AXQ04848.1"/>
    <property type="molecule type" value="Genomic_DNA"/>
</dbReference>
<keyword evidence="11" id="KW-0540">Nuclease</keyword>
<dbReference type="PROSITE" id="PS52020">
    <property type="entry name" value="CRESS_DNA_REP"/>
    <property type="match status" value="1"/>
</dbReference>
<dbReference type="KEGG" id="vg:41702675"/>
<evidence type="ECO:0000256" key="21">
    <source>
        <dbReference type="ARBA" id="ARBA00030754"/>
    </source>
</evidence>
<evidence type="ECO:0000256" key="13">
    <source>
        <dbReference type="ARBA" id="ARBA00022741"/>
    </source>
</evidence>
<evidence type="ECO:0000256" key="14">
    <source>
        <dbReference type="ARBA" id="ARBA00022759"/>
    </source>
</evidence>
<evidence type="ECO:0000256" key="7">
    <source>
        <dbReference type="ARBA" id="ARBA00022562"/>
    </source>
</evidence>
<keyword evidence="9" id="KW-0548">Nucleotidyltransferase</keyword>
<keyword evidence="18" id="KW-0190">Covalent protein-DNA linkage</keyword>
<evidence type="ECO:0000259" key="24">
    <source>
        <dbReference type="PROSITE" id="PS52020"/>
    </source>
</evidence>
<dbReference type="Proteomes" id="UP000290459">
    <property type="component" value="Segment"/>
</dbReference>
<evidence type="ECO:0000256" key="15">
    <source>
        <dbReference type="ARBA" id="ARBA00022801"/>
    </source>
</evidence>
<evidence type="ECO:0000256" key="20">
    <source>
        <dbReference type="ARBA" id="ARBA00023268"/>
    </source>
</evidence>
<keyword evidence="10" id="KW-0235">DNA replication</keyword>
<comment type="cofactor">
    <cofactor evidence="1">
        <name>Mn(2+)</name>
        <dbReference type="ChEBI" id="CHEBI:29035"/>
    </cofactor>
</comment>
<dbReference type="GO" id="GO:0016787">
    <property type="term" value="F:hydrolase activity"/>
    <property type="evidence" value="ECO:0007669"/>
    <property type="project" value="UniProtKB-KW"/>
</dbReference>
<evidence type="ECO:0000256" key="9">
    <source>
        <dbReference type="ARBA" id="ARBA00022695"/>
    </source>
</evidence>
<dbReference type="InterPro" id="IPR000605">
    <property type="entry name" value="Helicase_SF3_ssDNA/RNA_vir"/>
</dbReference>
<keyword evidence="8" id="KW-0808">Transferase</keyword>
<dbReference type="GeneID" id="41702675"/>
<dbReference type="Gene3D" id="3.40.1310.20">
    <property type="match status" value="1"/>
</dbReference>
<name>A0A346M273_9CIRC</name>
<reference evidence="25" key="1">
    <citation type="journal article" date="2018" name="Virology">
        <title>Virome of &gt;12 thousand Culex mosquitoes from throughout California.</title>
        <authorList>
            <person name="Sadeghi M."/>
            <person name="Altan E."/>
            <person name="Deng X."/>
            <person name="Barker C.M."/>
            <person name="Fang Y."/>
            <person name="Coffey L.L."/>
            <person name="Delwart E."/>
        </authorList>
    </citation>
    <scope>NUCLEOTIDE SEQUENCE [LARGE SCALE GENOMIC DNA]</scope>
    <source>
        <strain evidence="25">CCirVL/Butte</strain>
    </source>
</reference>
<keyword evidence="7" id="KW-1048">Host nucleus</keyword>
<comment type="subcellular location">
    <subcellularLocation>
        <location evidence="3">Host nucleus</location>
    </subcellularLocation>
</comment>
<accession>A0A346M273</accession>
<dbReference type="InterPro" id="IPR049912">
    <property type="entry name" value="CRESS_DNA_REP"/>
</dbReference>
<evidence type="ECO:0000256" key="12">
    <source>
        <dbReference type="ARBA" id="ARBA00022723"/>
    </source>
</evidence>
<evidence type="ECO:0000256" key="3">
    <source>
        <dbReference type="ARBA" id="ARBA00004147"/>
    </source>
</evidence>
<dbReference type="GO" id="GO:0003677">
    <property type="term" value="F:DNA binding"/>
    <property type="evidence" value="ECO:0007669"/>
    <property type="project" value="UniProtKB-KW"/>
</dbReference>
<dbReference type="GO" id="GO:0003724">
    <property type="term" value="F:RNA helicase activity"/>
    <property type="evidence" value="ECO:0007669"/>
    <property type="project" value="InterPro"/>
</dbReference>
<evidence type="ECO:0000256" key="6">
    <source>
        <dbReference type="ARBA" id="ARBA00014531"/>
    </source>
</evidence>
<feature type="domain" description="CRESS-DNA virus Rep endonuclease" evidence="24">
    <location>
        <begin position="1"/>
        <end position="95"/>
    </location>
</feature>
<comment type="cofactor">
    <cofactor evidence="2">
        <name>Mg(2+)</name>
        <dbReference type="ChEBI" id="CHEBI:18420"/>
    </cofactor>
</comment>
<evidence type="ECO:0000256" key="8">
    <source>
        <dbReference type="ARBA" id="ARBA00022679"/>
    </source>
</evidence>
<keyword evidence="20" id="KW-0511">Multifunctional enzyme</keyword>
<dbReference type="GO" id="GO:0006260">
    <property type="term" value="P:DNA replication"/>
    <property type="evidence" value="ECO:0007669"/>
    <property type="project" value="UniProtKB-KW"/>
</dbReference>
<comment type="similarity">
    <text evidence="4">Belongs to the nanoviruses/circoviruses replication-associated protein family.</text>
</comment>
<evidence type="ECO:0000256" key="1">
    <source>
        <dbReference type="ARBA" id="ARBA00001936"/>
    </source>
</evidence>
<evidence type="ECO:0000256" key="17">
    <source>
        <dbReference type="ARBA" id="ARBA00022840"/>
    </source>
</evidence>
<dbReference type="GO" id="GO:0016779">
    <property type="term" value="F:nucleotidyltransferase activity"/>
    <property type="evidence" value="ECO:0007669"/>
    <property type="project" value="UniProtKB-KW"/>
</dbReference>
<dbReference type="GO" id="GO:0042025">
    <property type="term" value="C:host cell nucleus"/>
    <property type="evidence" value="ECO:0007669"/>
    <property type="project" value="UniProtKB-SubCell"/>
</dbReference>
<evidence type="ECO:0000313" key="25">
    <source>
        <dbReference type="EMBL" id="AXQ04848.1"/>
    </source>
</evidence>
<keyword evidence="17" id="KW-0067">ATP-binding</keyword>
<comment type="subunit">
    <text evidence="5">Interacts with the capsid protein; this interaction relocates Rep into the nucleus.</text>
</comment>
<dbReference type="RefSeq" id="YP_009552020.1">
    <property type="nucleotide sequence ID" value="NC_040576.1"/>
</dbReference>
<evidence type="ECO:0000256" key="11">
    <source>
        <dbReference type="ARBA" id="ARBA00022722"/>
    </source>
</evidence>
<dbReference type="GO" id="GO:0003723">
    <property type="term" value="F:RNA binding"/>
    <property type="evidence" value="ECO:0007669"/>
    <property type="project" value="InterPro"/>
</dbReference>
<keyword evidence="16" id="KW-0347">Helicase</keyword>